<dbReference type="PROSITE" id="PS51257">
    <property type="entry name" value="PROKAR_LIPOPROTEIN"/>
    <property type="match status" value="1"/>
</dbReference>
<dbReference type="PROSITE" id="PS00122">
    <property type="entry name" value="CARBOXYLESTERASE_B_1"/>
    <property type="match status" value="1"/>
</dbReference>
<dbReference type="Proteomes" id="UP000467193">
    <property type="component" value="Chromosome"/>
</dbReference>
<feature type="domain" description="Carboxylesterase type B" evidence="4">
    <location>
        <begin position="43"/>
        <end position="527"/>
    </location>
</feature>
<dbReference type="SUPFAM" id="SSF53474">
    <property type="entry name" value="alpha/beta-Hydrolases"/>
    <property type="match status" value="1"/>
</dbReference>
<dbReference type="KEGG" id="msei:MSEDJ_23850"/>
<accession>A0A7I7QPH2</accession>
<reference evidence="5 6" key="1">
    <citation type="journal article" date="2019" name="Emerg. Microbes Infect.">
        <title>Comprehensive subspecies identification of 175 nontuberculous mycobacteria species based on 7547 genomic profiles.</title>
        <authorList>
            <person name="Matsumoto Y."/>
            <person name="Kinjo T."/>
            <person name="Motooka D."/>
            <person name="Nabeya D."/>
            <person name="Jung N."/>
            <person name="Uechi K."/>
            <person name="Horii T."/>
            <person name="Iida T."/>
            <person name="Fujita J."/>
            <person name="Nakamura S."/>
        </authorList>
    </citation>
    <scope>NUCLEOTIDE SEQUENCE [LARGE SCALE GENOMIC DNA]</scope>
    <source>
        <strain evidence="5 6">JCM 17899</strain>
    </source>
</reference>
<keyword evidence="6" id="KW-1185">Reference proteome</keyword>
<dbReference type="Pfam" id="PF00135">
    <property type="entry name" value="COesterase"/>
    <property type="match status" value="1"/>
</dbReference>
<dbReference type="EMBL" id="AP022588">
    <property type="protein sequence ID" value="BBY28289.1"/>
    <property type="molecule type" value="Genomic_DNA"/>
</dbReference>
<dbReference type="InterPro" id="IPR019826">
    <property type="entry name" value="Carboxylesterase_B_AS"/>
</dbReference>
<dbReference type="InterPro" id="IPR050309">
    <property type="entry name" value="Type-B_Carboxylest/Lipase"/>
</dbReference>
<evidence type="ECO:0000313" key="6">
    <source>
        <dbReference type="Proteomes" id="UP000467193"/>
    </source>
</evidence>
<organism evidence="5 6">
    <name type="scientific">Mycolicibacterium sediminis</name>
    <dbReference type="NCBI Taxonomy" id="1286180"/>
    <lineage>
        <taxon>Bacteria</taxon>
        <taxon>Bacillati</taxon>
        <taxon>Actinomycetota</taxon>
        <taxon>Actinomycetes</taxon>
        <taxon>Mycobacteriales</taxon>
        <taxon>Mycobacteriaceae</taxon>
        <taxon>Mycolicibacterium</taxon>
    </lineage>
</organism>
<gene>
    <name evidence="5" type="ORF">MSEDJ_23850</name>
</gene>
<comment type="similarity">
    <text evidence="1 3">Belongs to the type-B carboxylesterase/lipase family.</text>
</comment>
<dbReference type="EC" id="3.1.1.-" evidence="3"/>
<dbReference type="AlphaFoldDB" id="A0A7I7QPH2"/>
<dbReference type="PANTHER" id="PTHR11559">
    <property type="entry name" value="CARBOXYLESTERASE"/>
    <property type="match status" value="1"/>
</dbReference>
<evidence type="ECO:0000313" key="5">
    <source>
        <dbReference type="EMBL" id="BBY28289.1"/>
    </source>
</evidence>
<proteinExistence type="inferred from homology"/>
<protein>
    <recommendedName>
        <fullName evidence="3">Carboxylic ester hydrolase</fullName>
        <ecNumber evidence="3">3.1.1.-</ecNumber>
    </recommendedName>
</protein>
<dbReference type="GO" id="GO:0016787">
    <property type="term" value="F:hydrolase activity"/>
    <property type="evidence" value="ECO:0007669"/>
    <property type="project" value="UniProtKB-KW"/>
</dbReference>
<evidence type="ECO:0000259" key="4">
    <source>
        <dbReference type="Pfam" id="PF00135"/>
    </source>
</evidence>
<dbReference type="RefSeq" id="WP_409370800.1">
    <property type="nucleotide sequence ID" value="NZ_AP022588.1"/>
</dbReference>
<evidence type="ECO:0000256" key="1">
    <source>
        <dbReference type="ARBA" id="ARBA00005964"/>
    </source>
</evidence>
<dbReference type="InterPro" id="IPR002018">
    <property type="entry name" value="CarbesteraseB"/>
</dbReference>
<evidence type="ECO:0000256" key="3">
    <source>
        <dbReference type="RuleBase" id="RU361235"/>
    </source>
</evidence>
<dbReference type="InterPro" id="IPR029058">
    <property type="entry name" value="AB_hydrolase_fold"/>
</dbReference>
<name>A0A7I7QPH2_9MYCO</name>
<keyword evidence="2 3" id="KW-0378">Hydrolase</keyword>
<dbReference type="Gene3D" id="3.40.50.1820">
    <property type="entry name" value="alpha/beta hydrolase"/>
    <property type="match status" value="1"/>
</dbReference>
<sequence>MAHPTTRRIGRGVITLLAVLVLIIGCGGGADTAPSPPAAPADPAVVSTATGAVRGVVAPDHRFFGGLPYAAPPTGPLRFEPPAPPASWGGVRDATRLGPRCIQDIGDLEMGRQTDEDCLRLNVWTPPVSNEKRPVMVWIHGGAFINGSSGIYDSRWMTTRGDVVVVTINYRLGALGFLAHPALGAPGAVGNYGLADQQAALRWVRDNIEEFGGDPDRVTIAGESAGGMSVCDHLVAPGSRDLFRGAIIQSGPCQAQLPLARAERISVDYARDVGCADPATAAACLRALPVNRLRDPVDYFRIGDDALSGPVTGTSVLPVDPMVAFAAGDAARVPVLIGSNRDEFTLFMALQYLRGQPLPASDYPRVLAQTFGADAAAVGDRYPLDRYGGSAPLAYSAAVTDGEFTCVDERIVGDLGRDAPVHAYEFTDRDPPMPAPFRTLPFPVGASHSLELRYLFDVGGAPALTPPQQVLSDHMIDYWSAFVRTGSPEVDGLPAWPEAKDGRRLSLAPDAVRVTDDFARVHQCDFWADLRR</sequence>
<evidence type="ECO:0000256" key="2">
    <source>
        <dbReference type="ARBA" id="ARBA00022801"/>
    </source>
</evidence>